<accession>A0A7I8W895</accession>
<dbReference type="Pfam" id="PF21938">
    <property type="entry name" value="CAP_N"/>
    <property type="match status" value="1"/>
</dbReference>
<dbReference type="InterPro" id="IPR013992">
    <property type="entry name" value="Adenylate_cyclase-assoc_CAP_N"/>
</dbReference>
<dbReference type="GO" id="GO:0003779">
    <property type="term" value="F:actin binding"/>
    <property type="evidence" value="ECO:0007669"/>
    <property type="project" value="InterPro"/>
</dbReference>
<feature type="compositionally biased region" description="Pro residues" evidence="4">
    <location>
        <begin position="309"/>
        <end position="329"/>
    </location>
</feature>
<dbReference type="PROSITE" id="PS01088">
    <property type="entry name" value="CAP_1"/>
    <property type="match status" value="1"/>
</dbReference>
<evidence type="ECO:0000259" key="5">
    <source>
        <dbReference type="PROSITE" id="PS51329"/>
    </source>
</evidence>
<evidence type="ECO:0000256" key="4">
    <source>
        <dbReference type="SAM" id="MobiDB-lite"/>
    </source>
</evidence>
<dbReference type="PROSITE" id="PS51329">
    <property type="entry name" value="C_CAP_COFACTOR_C"/>
    <property type="match status" value="1"/>
</dbReference>
<dbReference type="SUPFAM" id="SSF69340">
    <property type="entry name" value="C-terminal domain of adenylylcyclase associated protein"/>
    <property type="match status" value="1"/>
</dbReference>
<dbReference type="Pfam" id="PF01213">
    <property type="entry name" value="CAP_N-CM"/>
    <property type="match status" value="1"/>
</dbReference>
<dbReference type="GO" id="GO:0005737">
    <property type="term" value="C:cytoplasm"/>
    <property type="evidence" value="ECO:0007669"/>
    <property type="project" value="TreeGrafter"/>
</dbReference>
<sequence>MSCCCNRPRQPSPVEEVVAHKNGKVNKEVAENCESVKKLDNKETEEIITAEKIQLNLKESKDLINEINRTSTALESEYNEEMANRLEDLVDRLEKVTNRLEKLNFPSASSSVQEAAKEIVVAVNVQVYDAEIVPLLREYQDLSSTIGGDVDQISRRVADAFREQRNVIEIACKSKEPSQDGLAKVMKPLSEKIQGVIAFKDMNRRSQHFSHLSAIAESVAALGWVTVKPTPVPYVKEMTDAGQFYLNRVLKDFKEKDTTHVDWVKAWLKILGALQAYIKQNYTTGLTWNAQGCDSTTILKAGPAVNNAAPPPPPPSVGVPPPPPPPPPMSLEASSSGDPEANRGALFAEINKGSAITSGLKKVTDDMKTHKNPNLKNRPAVVKANVHTSSAFKPKEVAKKPPLKALQNKKWIIENFENETIVIDKTEPKQSVYVYKCINCKIDISGKVNSVVLDSSKKCGIVFDEIIATFDVINCQSVQSQIRVKAPTVNIDKTDGCQVYLSSDYKNSRIVTAKSSEVNVSIPENNGDYKETAIPEQFVTDWDGRKNKFITSVSDLI</sequence>
<dbReference type="FunFam" id="1.25.40.330:FF:000001">
    <property type="entry name" value="Adenylyl cyclase-associated protein"/>
    <property type="match status" value="1"/>
</dbReference>
<dbReference type="EMBL" id="CAJFCJ010000020">
    <property type="protein sequence ID" value="CAD5124401.1"/>
    <property type="molecule type" value="Genomic_DNA"/>
</dbReference>
<dbReference type="GO" id="GO:0008179">
    <property type="term" value="F:adenylate cyclase binding"/>
    <property type="evidence" value="ECO:0007669"/>
    <property type="project" value="TreeGrafter"/>
</dbReference>
<dbReference type="InterPro" id="IPR017901">
    <property type="entry name" value="C-CAP_CF_C-like"/>
</dbReference>
<dbReference type="GO" id="GO:0000902">
    <property type="term" value="P:cell morphogenesis"/>
    <property type="evidence" value="ECO:0007669"/>
    <property type="project" value="TreeGrafter"/>
</dbReference>
<dbReference type="InterPro" id="IPR018106">
    <property type="entry name" value="CAP_CS_N"/>
</dbReference>
<organism evidence="6 7">
    <name type="scientific">Dimorphilus gyrociliatus</name>
    <dbReference type="NCBI Taxonomy" id="2664684"/>
    <lineage>
        <taxon>Eukaryota</taxon>
        <taxon>Metazoa</taxon>
        <taxon>Spiralia</taxon>
        <taxon>Lophotrochozoa</taxon>
        <taxon>Annelida</taxon>
        <taxon>Polychaeta</taxon>
        <taxon>Polychaeta incertae sedis</taxon>
        <taxon>Dinophilidae</taxon>
        <taxon>Dimorphilus</taxon>
    </lineage>
</organism>
<dbReference type="InterPro" id="IPR053950">
    <property type="entry name" value="CAP_N"/>
</dbReference>
<gene>
    <name evidence="6" type="ORF">DGYR_LOCUS11945</name>
</gene>
<keyword evidence="3" id="KW-0175">Coiled coil</keyword>
<dbReference type="Proteomes" id="UP000549394">
    <property type="component" value="Unassembled WGS sequence"/>
</dbReference>
<dbReference type="Pfam" id="PF08603">
    <property type="entry name" value="CAP_C"/>
    <property type="match status" value="1"/>
</dbReference>
<proteinExistence type="inferred from homology"/>
<evidence type="ECO:0000313" key="6">
    <source>
        <dbReference type="EMBL" id="CAD5124401.1"/>
    </source>
</evidence>
<evidence type="ECO:0000256" key="1">
    <source>
        <dbReference type="ARBA" id="ARBA00007659"/>
    </source>
</evidence>
<name>A0A7I8W895_9ANNE</name>
<dbReference type="InterPro" id="IPR036222">
    <property type="entry name" value="CAP_N_sf"/>
</dbReference>
<dbReference type="Gene3D" id="1.25.40.330">
    <property type="entry name" value="Adenylate cyclase-associated CAP, N-terminal domain"/>
    <property type="match status" value="1"/>
</dbReference>
<dbReference type="GO" id="GO:0019933">
    <property type="term" value="P:cAMP-mediated signaling"/>
    <property type="evidence" value="ECO:0007669"/>
    <property type="project" value="TreeGrafter"/>
</dbReference>
<dbReference type="Gene3D" id="2.160.20.70">
    <property type="match status" value="1"/>
</dbReference>
<feature type="region of interest" description="Disordered" evidence="4">
    <location>
        <begin position="304"/>
        <end position="341"/>
    </location>
</feature>
<dbReference type="InterPro" id="IPR006599">
    <property type="entry name" value="CARP_motif"/>
</dbReference>
<dbReference type="InterPro" id="IPR036223">
    <property type="entry name" value="CAP_C_sf"/>
</dbReference>
<dbReference type="PANTHER" id="PTHR10652">
    <property type="entry name" value="ADENYLYL CYCLASE-ASSOCIATED PROTEIN"/>
    <property type="match status" value="1"/>
</dbReference>
<dbReference type="AlphaFoldDB" id="A0A7I8W895"/>
<reference evidence="6 7" key="1">
    <citation type="submission" date="2020-08" db="EMBL/GenBank/DDBJ databases">
        <authorList>
            <person name="Hejnol A."/>
        </authorList>
    </citation>
    <scope>NUCLEOTIDE SEQUENCE [LARGE SCALE GENOMIC DNA]</scope>
</reference>
<feature type="coiled-coil region" evidence="3">
    <location>
        <begin position="50"/>
        <end position="103"/>
    </location>
</feature>
<dbReference type="InterPro" id="IPR001837">
    <property type="entry name" value="Adenylate_cyclase-assoc_CAP"/>
</dbReference>
<evidence type="ECO:0000256" key="2">
    <source>
        <dbReference type="RuleBase" id="RU000647"/>
    </source>
</evidence>
<dbReference type="SUPFAM" id="SSF101278">
    <property type="entry name" value="N-terminal domain of adenylylcyclase associated protein, CAP"/>
    <property type="match status" value="1"/>
</dbReference>
<dbReference type="OrthoDB" id="1601at2759"/>
<keyword evidence="7" id="KW-1185">Reference proteome</keyword>
<dbReference type="GO" id="GO:0007015">
    <property type="term" value="P:actin filament organization"/>
    <property type="evidence" value="ECO:0007669"/>
    <property type="project" value="TreeGrafter"/>
</dbReference>
<protein>
    <recommendedName>
        <fullName evidence="2">Adenylyl cyclase-associated protein</fullName>
    </recommendedName>
</protein>
<dbReference type="SMART" id="SM00673">
    <property type="entry name" value="CARP"/>
    <property type="match status" value="2"/>
</dbReference>
<comment type="caution">
    <text evidence="6">The sequence shown here is derived from an EMBL/GenBank/DDBJ whole genome shotgun (WGS) entry which is preliminary data.</text>
</comment>
<dbReference type="InterPro" id="IPR016098">
    <property type="entry name" value="CAP/MinC_C"/>
</dbReference>
<evidence type="ECO:0000256" key="3">
    <source>
        <dbReference type="SAM" id="Coils"/>
    </source>
</evidence>
<dbReference type="InterPro" id="IPR013912">
    <property type="entry name" value="Adenylate_cyclase-assoc_CAP_C"/>
</dbReference>
<dbReference type="PANTHER" id="PTHR10652:SF0">
    <property type="entry name" value="ADENYLYL CYCLASE-ASSOCIATED PROTEIN"/>
    <property type="match status" value="1"/>
</dbReference>
<comment type="similarity">
    <text evidence="1 2">Belongs to the CAP family.</text>
</comment>
<feature type="domain" description="C-CAP/cofactor C-like" evidence="5">
    <location>
        <begin position="394"/>
        <end position="534"/>
    </location>
</feature>
<evidence type="ECO:0000313" key="7">
    <source>
        <dbReference type="Proteomes" id="UP000549394"/>
    </source>
</evidence>